<keyword evidence="1" id="KW-0496">Mitochondrion</keyword>
<name>A0A1Y0B0Z0_9LAMI</name>
<protein>
    <submittedName>
        <fullName evidence="1">Uncharacterized protein</fullName>
    </submittedName>
</protein>
<sequence length="66" mass="7540">MVGCGCIQQIQADKALLEEEERVIDSPHLPRFLGFCGTSRGSNGKDRFRIESYFVEFKRLTVIHLP</sequence>
<proteinExistence type="predicted"/>
<dbReference type="AlphaFoldDB" id="A0A1Y0B0Z0"/>
<geneLocation type="mitochondrion" evidence="1"/>
<organism evidence="1">
    <name type="scientific">Utricularia reniformis</name>
    <dbReference type="NCBI Taxonomy" id="192314"/>
    <lineage>
        <taxon>Eukaryota</taxon>
        <taxon>Viridiplantae</taxon>
        <taxon>Streptophyta</taxon>
        <taxon>Embryophyta</taxon>
        <taxon>Tracheophyta</taxon>
        <taxon>Spermatophyta</taxon>
        <taxon>Magnoliopsida</taxon>
        <taxon>eudicotyledons</taxon>
        <taxon>Gunneridae</taxon>
        <taxon>Pentapetalae</taxon>
        <taxon>asterids</taxon>
        <taxon>lamiids</taxon>
        <taxon>Lamiales</taxon>
        <taxon>Lentibulariaceae</taxon>
        <taxon>Utricularia</taxon>
    </lineage>
</organism>
<reference evidence="1" key="1">
    <citation type="submission" date="2017-03" db="EMBL/GenBank/DDBJ databases">
        <title>The mitochondrial genome of the carnivorous plant Utricularia reniformis (Lentibulariaceae): structure, comparative analysis and evolutionary landmarks.</title>
        <authorList>
            <person name="Silva S.R."/>
            <person name="Alvarenga D.O."/>
            <person name="Michael T.P."/>
            <person name="Miranda V.F.O."/>
            <person name="Varani A.M."/>
        </authorList>
    </citation>
    <scope>NUCLEOTIDE SEQUENCE</scope>
</reference>
<dbReference type="EMBL" id="KY774314">
    <property type="protein sequence ID" value="ART31041.1"/>
    <property type="molecule type" value="Genomic_DNA"/>
</dbReference>
<evidence type="ECO:0000313" key="1">
    <source>
        <dbReference type="EMBL" id="ART31041.1"/>
    </source>
</evidence>
<gene>
    <name evidence="1" type="ORF">AEK19_MT0802</name>
</gene>
<accession>A0A1Y0B0Z0</accession>